<feature type="non-terminal residue" evidence="1">
    <location>
        <position position="1"/>
    </location>
</feature>
<gene>
    <name evidence="1" type="ORF">METZ01_LOCUS399303</name>
</gene>
<sequence>HVGLPDRDRIAHMYSAIRNPVPMSFVWEPTDSVIRRFAWLEIPMPAKKQLVEASCEKNEVRLKITKVESLNLYLDERLVDFGKPVVVRVNGSQVVNRMLTPSLLTLCRTLEERGDHKLAFSVKGPLHLK</sequence>
<evidence type="ECO:0000313" key="1">
    <source>
        <dbReference type="EMBL" id="SVD46449.1"/>
    </source>
</evidence>
<reference evidence="1" key="1">
    <citation type="submission" date="2018-05" db="EMBL/GenBank/DDBJ databases">
        <authorList>
            <person name="Lanie J.A."/>
            <person name="Ng W.-L."/>
            <person name="Kazmierczak K.M."/>
            <person name="Andrzejewski T.M."/>
            <person name="Davidsen T.M."/>
            <person name="Wayne K.J."/>
            <person name="Tettelin H."/>
            <person name="Glass J.I."/>
            <person name="Rusch D."/>
            <person name="Podicherti R."/>
            <person name="Tsui H.-C.T."/>
            <person name="Winkler M.E."/>
        </authorList>
    </citation>
    <scope>NUCLEOTIDE SEQUENCE</scope>
</reference>
<dbReference type="EMBL" id="UINC01152325">
    <property type="protein sequence ID" value="SVD46449.1"/>
    <property type="molecule type" value="Genomic_DNA"/>
</dbReference>
<proteinExistence type="predicted"/>
<organism evidence="1">
    <name type="scientific">marine metagenome</name>
    <dbReference type="NCBI Taxonomy" id="408172"/>
    <lineage>
        <taxon>unclassified sequences</taxon>
        <taxon>metagenomes</taxon>
        <taxon>ecological metagenomes</taxon>
    </lineage>
</organism>
<name>A0A382VIV5_9ZZZZ</name>
<accession>A0A382VIV5</accession>
<protein>
    <submittedName>
        <fullName evidence="1">Uncharacterized protein</fullName>
    </submittedName>
</protein>
<dbReference type="AlphaFoldDB" id="A0A382VIV5"/>